<reference evidence="1 2" key="1">
    <citation type="journal article" date="2024" name="BMC Biol.">
        <title>Comparative genomics of Ascetosporea gives new insight into the evolutionary basis for animal parasitism in Rhizaria.</title>
        <authorList>
            <person name="Hiltunen Thoren M."/>
            <person name="Onut-Brannstrom I."/>
            <person name="Alfjorden A."/>
            <person name="Peckova H."/>
            <person name="Swords F."/>
            <person name="Hooper C."/>
            <person name="Holzer A.S."/>
            <person name="Bass D."/>
            <person name="Burki F."/>
        </authorList>
    </citation>
    <scope>NUCLEOTIDE SEQUENCE [LARGE SCALE GENOMIC DNA]</scope>
    <source>
        <strain evidence="1">20-A016</strain>
    </source>
</reference>
<keyword evidence="2" id="KW-1185">Reference proteome</keyword>
<proteinExistence type="predicted"/>
<feature type="non-terminal residue" evidence="1">
    <location>
        <position position="1"/>
    </location>
</feature>
<dbReference type="EMBL" id="JBDODL010001149">
    <property type="protein sequence ID" value="MES1921201.1"/>
    <property type="molecule type" value="Genomic_DNA"/>
</dbReference>
<organism evidence="1 2">
    <name type="scientific">Bonamia ostreae</name>
    <dbReference type="NCBI Taxonomy" id="126728"/>
    <lineage>
        <taxon>Eukaryota</taxon>
        <taxon>Sar</taxon>
        <taxon>Rhizaria</taxon>
        <taxon>Endomyxa</taxon>
        <taxon>Ascetosporea</taxon>
        <taxon>Haplosporida</taxon>
        <taxon>Bonamia</taxon>
    </lineage>
</organism>
<dbReference type="Proteomes" id="UP001439008">
    <property type="component" value="Unassembled WGS sequence"/>
</dbReference>
<protein>
    <submittedName>
        <fullName evidence="1">Uncharacterized protein</fullName>
    </submittedName>
</protein>
<name>A0ABV2ANF8_9EUKA</name>
<gene>
    <name evidence="1" type="ORF">MHBO_002767</name>
</gene>
<evidence type="ECO:0000313" key="1">
    <source>
        <dbReference type="EMBL" id="MES1921201.1"/>
    </source>
</evidence>
<accession>A0ABV2ANF8</accession>
<sequence>ENLFSEHNLEQDNYLKSVADVNGFVHEEDVRSHYALSSYNLSGDTLCRLATTMGSLQVEGYYMRAKNYWWKYIRYPLNYQEYRILCQQTNLRNRPIEYNENSLIKKSEESQVGFRSMRFANFVQNLFPKKPKLPLTVKVGLKSTTVFGNDGNEKSNNAKKYAIKIVSSEELKAEQEKVRSKISNRILAMREKHRALGRKL</sequence>
<comment type="caution">
    <text evidence="1">The sequence shown here is derived from an EMBL/GenBank/DDBJ whole genome shotgun (WGS) entry which is preliminary data.</text>
</comment>
<evidence type="ECO:0000313" key="2">
    <source>
        <dbReference type="Proteomes" id="UP001439008"/>
    </source>
</evidence>